<proteinExistence type="inferred from homology"/>
<evidence type="ECO:0000256" key="6">
    <source>
        <dbReference type="ARBA" id="ARBA00040563"/>
    </source>
</evidence>
<evidence type="ECO:0000256" key="4">
    <source>
        <dbReference type="ARBA" id="ARBA00037931"/>
    </source>
</evidence>
<dbReference type="OrthoDB" id="7668193at2759"/>
<dbReference type="SMART" id="SM00320">
    <property type="entry name" value="WD40"/>
    <property type="match status" value="5"/>
</dbReference>
<feature type="repeat" description="WD" evidence="7">
    <location>
        <begin position="19"/>
        <end position="60"/>
    </location>
</feature>
<dbReference type="SUPFAM" id="SSF50978">
    <property type="entry name" value="WD40 repeat-like"/>
    <property type="match status" value="1"/>
</dbReference>
<comment type="subunit">
    <text evidence="5">Component of the ASTRA chromatin remodeling machinery complex.</text>
</comment>
<dbReference type="InterPro" id="IPR015943">
    <property type="entry name" value="WD40/YVTN_repeat-like_dom_sf"/>
</dbReference>
<evidence type="ECO:0000256" key="7">
    <source>
        <dbReference type="PROSITE-ProRule" id="PRU00221"/>
    </source>
</evidence>
<evidence type="ECO:0000256" key="8">
    <source>
        <dbReference type="SAM" id="MobiDB-lite"/>
    </source>
</evidence>
<dbReference type="EMBL" id="CP069029">
    <property type="protein sequence ID" value="QRC97557.1"/>
    <property type="molecule type" value="Genomic_DNA"/>
</dbReference>
<dbReference type="PANTHER" id="PTHR19854:SF1">
    <property type="entry name" value="GUANINE NUCLEOTIDE-BINDING PROTEIN SUBUNIT BETA-LIKE PROTEIN 1"/>
    <property type="match status" value="1"/>
</dbReference>
<dbReference type="PANTHER" id="PTHR19854">
    <property type="entry name" value="TRANSDUCIN BETA-LIKE 3"/>
    <property type="match status" value="1"/>
</dbReference>
<gene>
    <name evidence="9" type="ORF">JI435_086720</name>
</gene>
<dbReference type="InterPro" id="IPR036322">
    <property type="entry name" value="WD40_repeat_dom_sf"/>
</dbReference>
<dbReference type="InterPro" id="IPR019775">
    <property type="entry name" value="WD40_repeat_CS"/>
</dbReference>
<feature type="compositionally biased region" description="Polar residues" evidence="8">
    <location>
        <begin position="320"/>
        <end position="337"/>
    </location>
</feature>
<dbReference type="VEuPathDB" id="FungiDB:JI435_086720"/>
<feature type="compositionally biased region" description="Polar residues" evidence="8">
    <location>
        <begin position="377"/>
        <end position="396"/>
    </location>
</feature>
<evidence type="ECO:0000256" key="3">
    <source>
        <dbReference type="ARBA" id="ARBA00037338"/>
    </source>
</evidence>
<dbReference type="AlphaFoldDB" id="A0A7U2I312"/>
<organism evidence="9 10">
    <name type="scientific">Phaeosphaeria nodorum (strain SN15 / ATCC MYA-4574 / FGSC 10173)</name>
    <name type="common">Glume blotch fungus</name>
    <name type="synonym">Parastagonospora nodorum</name>
    <dbReference type="NCBI Taxonomy" id="321614"/>
    <lineage>
        <taxon>Eukaryota</taxon>
        <taxon>Fungi</taxon>
        <taxon>Dikarya</taxon>
        <taxon>Ascomycota</taxon>
        <taxon>Pezizomycotina</taxon>
        <taxon>Dothideomycetes</taxon>
        <taxon>Pleosporomycetidae</taxon>
        <taxon>Pleosporales</taxon>
        <taxon>Pleosporineae</taxon>
        <taxon>Phaeosphaeriaceae</taxon>
        <taxon>Parastagonospora</taxon>
    </lineage>
</organism>
<reference evidence="10" key="1">
    <citation type="journal article" date="2021" name="BMC Genomics">
        <title>Chromosome-level genome assembly and manually-curated proteome of model necrotroph Parastagonospora nodorum Sn15 reveals a genome-wide trove of candidate effector homologs, and redundancy of virulence-related functions within an accessory chromosome.</title>
        <authorList>
            <person name="Bertazzoni S."/>
            <person name="Jones D.A.B."/>
            <person name="Phan H.T."/>
            <person name="Tan K.-C."/>
            <person name="Hane J.K."/>
        </authorList>
    </citation>
    <scope>NUCLEOTIDE SEQUENCE [LARGE SCALE GENOMIC DNA]</scope>
    <source>
        <strain evidence="10">SN15 / ATCC MYA-4574 / FGSC 10173)</strain>
    </source>
</reference>
<comment type="function">
    <text evidence="3">Component of the ASTRA complex involved in chromatin remodeling.</text>
</comment>
<feature type="region of interest" description="Disordered" evidence="8">
    <location>
        <begin position="303"/>
        <end position="398"/>
    </location>
</feature>
<protein>
    <recommendedName>
        <fullName evidence="6">ASTRA-associated protein 1</fullName>
    </recommendedName>
</protein>
<dbReference type="PROSITE" id="PS50294">
    <property type="entry name" value="WD_REPEATS_REGION"/>
    <property type="match status" value="1"/>
</dbReference>
<keyword evidence="2" id="KW-0677">Repeat</keyword>
<evidence type="ECO:0000313" key="9">
    <source>
        <dbReference type="EMBL" id="QRC97557.1"/>
    </source>
</evidence>
<keyword evidence="1 7" id="KW-0853">WD repeat</keyword>
<comment type="similarity">
    <text evidence="4">Belongs to the WD repeat ASA1 family.</text>
</comment>
<evidence type="ECO:0000313" key="10">
    <source>
        <dbReference type="Proteomes" id="UP000663193"/>
    </source>
</evidence>
<dbReference type="InterPro" id="IPR001680">
    <property type="entry name" value="WD40_rpt"/>
</dbReference>
<evidence type="ECO:0000256" key="2">
    <source>
        <dbReference type="ARBA" id="ARBA00022737"/>
    </source>
</evidence>
<evidence type="ECO:0000256" key="1">
    <source>
        <dbReference type="ARBA" id="ARBA00022574"/>
    </source>
</evidence>
<accession>A0A7U2I312</accession>
<sequence length="499" mass="54095">MAVERQTSALPPAQPSYILRGHASQIHSVRFVRRNSRLLTGDADGWIVYWKLETKRALAVWKAHEGAILGAQEWGRDKLITHGRDNSLRIWQLRASDEPTFSTVLPAEDATTPRPKPWLLYTLPVNTLNFCAFSLCSSSAHDGPNKVVGTSSDAILVATPSTDDKKINIYQFPEEKLRYVVPKIPMVDSGMVMAVKLVHHTTSNTVLILSGYEGGLTAVHRLPSAEASSVQSTELIYLSQPHTQPILSLDISADNRTYFTSAADAVIAAHIIPDLSNGIAQGKSAKAQNAPLSATSAAEIAAKDTTSSIPPLPAIRSKSPDISPTDSNPTSQLSFSKQPLRPPQPTSPKPAGLSSLLASAPSQSTPNLLPQKPPRITIQQPHKSTNTKHSGQQSLRVRSDGRILATGGWDTRIRIYSTKTLKEVAVLKWHKEGIYAVDIAEVLDAGDLAGQDGQGGDGEVVRKETGLGKLQKQREQAMQLKHWIVAGAKDGKVSLWEVF</sequence>
<dbReference type="PROSITE" id="PS50082">
    <property type="entry name" value="WD_REPEATS_2"/>
    <property type="match status" value="1"/>
</dbReference>
<evidence type="ECO:0000256" key="5">
    <source>
        <dbReference type="ARBA" id="ARBA00038749"/>
    </source>
</evidence>
<feature type="compositionally biased region" description="Low complexity" evidence="8">
    <location>
        <begin position="349"/>
        <end position="364"/>
    </location>
</feature>
<dbReference type="Pfam" id="PF00400">
    <property type="entry name" value="WD40"/>
    <property type="match status" value="2"/>
</dbReference>
<dbReference type="PROSITE" id="PS00678">
    <property type="entry name" value="WD_REPEATS_1"/>
    <property type="match status" value="1"/>
</dbReference>
<dbReference type="Proteomes" id="UP000663193">
    <property type="component" value="Chromosome 7"/>
</dbReference>
<keyword evidence="10" id="KW-1185">Reference proteome</keyword>
<dbReference type="Gene3D" id="2.130.10.10">
    <property type="entry name" value="YVTN repeat-like/Quinoprotein amine dehydrogenase"/>
    <property type="match status" value="3"/>
</dbReference>
<name>A0A7U2I312_PHANO</name>